<dbReference type="EMBL" id="BGZK01000249">
    <property type="protein sequence ID" value="GBP31647.1"/>
    <property type="molecule type" value="Genomic_DNA"/>
</dbReference>
<keyword evidence="2" id="KW-1185">Reference proteome</keyword>
<dbReference type="Proteomes" id="UP000299102">
    <property type="component" value="Unassembled WGS sequence"/>
</dbReference>
<gene>
    <name evidence="1" type="ORF">EVAR_84093_1</name>
</gene>
<comment type="caution">
    <text evidence="1">The sequence shown here is derived from an EMBL/GenBank/DDBJ whole genome shotgun (WGS) entry which is preliminary data.</text>
</comment>
<reference evidence="1 2" key="1">
    <citation type="journal article" date="2019" name="Commun. Biol.">
        <title>The bagworm genome reveals a unique fibroin gene that provides high tensile strength.</title>
        <authorList>
            <person name="Kono N."/>
            <person name="Nakamura H."/>
            <person name="Ohtoshi R."/>
            <person name="Tomita M."/>
            <person name="Numata K."/>
            <person name="Arakawa K."/>
        </authorList>
    </citation>
    <scope>NUCLEOTIDE SEQUENCE [LARGE SCALE GENOMIC DNA]</scope>
</reference>
<proteinExistence type="predicted"/>
<protein>
    <submittedName>
        <fullName evidence="1">Uncharacterized protein</fullName>
    </submittedName>
</protein>
<dbReference type="AlphaFoldDB" id="A0A4C1V055"/>
<accession>A0A4C1V055</accession>
<evidence type="ECO:0000313" key="1">
    <source>
        <dbReference type="EMBL" id="GBP31647.1"/>
    </source>
</evidence>
<evidence type="ECO:0000313" key="2">
    <source>
        <dbReference type="Proteomes" id="UP000299102"/>
    </source>
</evidence>
<organism evidence="1 2">
    <name type="scientific">Eumeta variegata</name>
    <name type="common">Bagworm moth</name>
    <name type="synonym">Eumeta japonica</name>
    <dbReference type="NCBI Taxonomy" id="151549"/>
    <lineage>
        <taxon>Eukaryota</taxon>
        <taxon>Metazoa</taxon>
        <taxon>Ecdysozoa</taxon>
        <taxon>Arthropoda</taxon>
        <taxon>Hexapoda</taxon>
        <taxon>Insecta</taxon>
        <taxon>Pterygota</taxon>
        <taxon>Neoptera</taxon>
        <taxon>Endopterygota</taxon>
        <taxon>Lepidoptera</taxon>
        <taxon>Glossata</taxon>
        <taxon>Ditrysia</taxon>
        <taxon>Tineoidea</taxon>
        <taxon>Psychidae</taxon>
        <taxon>Oiketicinae</taxon>
        <taxon>Eumeta</taxon>
    </lineage>
</organism>
<name>A0A4C1V055_EUMVA</name>
<sequence>MAWRAGRANANVLSENAITPRVPGRAAGGEGRPSSGCCRGLLLVSTYWHASWLGEAPSLASYVVARRSLLRRVASAPSAFEESL</sequence>